<comment type="caution">
    <text evidence="1">The sequence shown here is derived from an EMBL/GenBank/DDBJ whole genome shotgun (WGS) entry which is preliminary data.</text>
</comment>
<evidence type="ECO:0000313" key="1">
    <source>
        <dbReference type="EMBL" id="PIE92732.1"/>
    </source>
</evidence>
<organism evidence="1 2">
    <name type="scientific">Bacillus fungorum</name>
    <dbReference type="NCBI Taxonomy" id="2039284"/>
    <lineage>
        <taxon>Bacteria</taxon>
        <taxon>Bacillati</taxon>
        <taxon>Bacillota</taxon>
        <taxon>Bacilli</taxon>
        <taxon>Bacillales</taxon>
        <taxon>Bacillaceae</taxon>
        <taxon>Bacillus</taxon>
    </lineage>
</organism>
<evidence type="ECO:0000313" key="2">
    <source>
        <dbReference type="Proteomes" id="UP000228484"/>
    </source>
</evidence>
<dbReference type="Proteomes" id="UP000228484">
    <property type="component" value="Unassembled WGS sequence"/>
</dbReference>
<dbReference type="EMBL" id="NWUW01000027">
    <property type="protein sequence ID" value="PIE92732.1"/>
    <property type="molecule type" value="Genomic_DNA"/>
</dbReference>
<keyword evidence="2" id="KW-1185">Reference proteome</keyword>
<name>A0A2G6Q7B0_9BACI</name>
<gene>
    <name evidence="1" type="ORF">CO726_25145</name>
</gene>
<protein>
    <submittedName>
        <fullName evidence="1">Uncharacterized protein</fullName>
    </submittedName>
</protein>
<proteinExistence type="predicted"/>
<dbReference type="AlphaFoldDB" id="A0A2G6Q7B0"/>
<sequence length="73" mass="8458">MYSFHEGTKKIESPLCTDWGCSGKCSKEEHERIETHFINEYGAATVEFTDSKRINLSPSIILEKEDFRPKSFQ</sequence>
<accession>A0A2G6Q7B0</accession>
<reference evidence="1 2" key="1">
    <citation type="submission" date="2017-09" db="EMBL/GenBank/DDBJ databases">
        <title>Biocontrol bacteria screening and application from spent mushroom substrate.</title>
        <authorList>
            <person name="Sun X."/>
        </authorList>
    </citation>
    <scope>NUCLEOTIDE SEQUENCE [LARGE SCALE GENOMIC DNA]</scope>
    <source>
        <strain evidence="1 2">100374</strain>
    </source>
</reference>
<dbReference type="RefSeq" id="WP_099686076.1">
    <property type="nucleotide sequence ID" value="NZ_NWUW01000027.1"/>
</dbReference>